<accession>A0A8B8E6N4</accession>
<gene>
    <name evidence="3" type="primary">LOC111132310</name>
</gene>
<evidence type="ECO:0000256" key="1">
    <source>
        <dbReference type="SAM" id="MobiDB-lite"/>
    </source>
</evidence>
<name>A0A8B8E6N4_CRAVI</name>
<sequence length="179" mass="21102">MSHFQQWSNASAAERRTMVHAEVRRTEEDQSKASYVAREGQWRTCYQGARVALTQGRYRWRHDKVLRELADALEAERRRKRPTDQKPGQIQFMRRGEATADKRAPRRKSVLDRGHDWELRVDLDRKLVFPKIVEINLRPDAVLVSQQSKKLVAIELTVPWEENCEEEPEICRPNDRLQG</sequence>
<dbReference type="OrthoDB" id="6113451at2759"/>
<dbReference type="Proteomes" id="UP000694844">
    <property type="component" value="Chromosome 5"/>
</dbReference>
<feature type="region of interest" description="Disordered" evidence="1">
    <location>
        <begin position="77"/>
        <end position="109"/>
    </location>
</feature>
<reference evidence="3" key="1">
    <citation type="submission" date="2025-08" db="UniProtKB">
        <authorList>
            <consortium name="RefSeq"/>
        </authorList>
    </citation>
    <scope>IDENTIFICATION</scope>
    <source>
        <tissue evidence="3">Whole sample</tissue>
    </source>
</reference>
<dbReference type="AlphaFoldDB" id="A0A8B8E6N4"/>
<dbReference type="GeneID" id="111132310"/>
<organism evidence="2 3">
    <name type="scientific">Crassostrea virginica</name>
    <name type="common">Eastern oyster</name>
    <dbReference type="NCBI Taxonomy" id="6565"/>
    <lineage>
        <taxon>Eukaryota</taxon>
        <taxon>Metazoa</taxon>
        <taxon>Spiralia</taxon>
        <taxon>Lophotrochozoa</taxon>
        <taxon>Mollusca</taxon>
        <taxon>Bivalvia</taxon>
        <taxon>Autobranchia</taxon>
        <taxon>Pteriomorphia</taxon>
        <taxon>Ostreida</taxon>
        <taxon>Ostreoidea</taxon>
        <taxon>Ostreidae</taxon>
        <taxon>Crassostrea</taxon>
    </lineage>
</organism>
<protein>
    <submittedName>
        <fullName evidence="3">Uncharacterized protein LOC111132310</fullName>
    </submittedName>
</protein>
<dbReference type="KEGG" id="cvn:111132310"/>
<dbReference type="RefSeq" id="XP_022335815.1">
    <property type="nucleotide sequence ID" value="XM_022480107.1"/>
</dbReference>
<feature type="compositionally biased region" description="Basic and acidic residues" evidence="1">
    <location>
        <begin position="94"/>
        <end position="109"/>
    </location>
</feature>
<keyword evidence="2" id="KW-1185">Reference proteome</keyword>
<proteinExistence type="predicted"/>
<evidence type="ECO:0000313" key="3">
    <source>
        <dbReference type="RefSeq" id="XP_022335815.1"/>
    </source>
</evidence>
<evidence type="ECO:0000313" key="2">
    <source>
        <dbReference type="Proteomes" id="UP000694844"/>
    </source>
</evidence>